<keyword evidence="2" id="KW-1185">Reference proteome</keyword>
<evidence type="ECO:0008006" key="3">
    <source>
        <dbReference type="Google" id="ProtNLM"/>
    </source>
</evidence>
<sequence>MRSAHKQRRPPLLATLSTQGRNVVPDREEILTKLEEIEFWPELNGQLESYLDNAISLKDIEFAEALLKAGANPNPKDNLDDHLHHLLHEYKVEKTVNGNLILSIIEMLLKFGANPNRVWCNNLRAYDYAVSENVTSVVELLEKYGADRKLRVPV</sequence>
<protein>
    <recommendedName>
        <fullName evidence="3">Ankyrin repeat domain-containing protein</fullName>
    </recommendedName>
</protein>
<name>A0ABW1YUB6_9GAMM</name>
<dbReference type="RefSeq" id="WP_226865507.1">
    <property type="nucleotide sequence ID" value="NZ_JACZFR010000094.1"/>
</dbReference>
<dbReference type="EMBL" id="JBHSVR010000001">
    <property type="protein sequence ID" value="MFC6635019.1"/>
    <property type="molecule type" value="Genomic_DNA"/>
</dbReference>
<reference evidence="2" key="1">
    <citation type="journal article" date="2019" name="Int. J. Syst. Evol. Microbiol.">
        <title>The Global Catalogue of Microorganisms (GCM) 10K type strain sequencing project: providing services to taxonomists for standard genome sequencing and annotation.</title>
        <authorList>
            <consortium name="The Broad Institute Genomics Platform"/>
            <consortium name="The Broad Institute Genome Sequencing Center for Infectious Disease"/>
            <person name="Wu L."/>
            <person name="Ma J."/>
        </authorList>
    </citation>
    <scope>NUCLEOTIDE SEQUENCE [LARGE SCALE GENOMIC DNA]</scope>
    <source>
        <strain evidence="2">CGMCC 1.13718</strain>
    </source>
</reference>
<dbReference type="InterPro" id="IPR036770">
    <property type="entry name" value="Ankyrin_rpt-contain_sf"/>
</dbReference>
<dbReference type="SUPFAM" id="SSF48403">
    <property type="entry name" value="Ankyrin repeat"/>
    <property type="match status" value="1"/>
</dbReference>
<accession>A0ABW1YUB6</accession>
<comment type="caution">
    <text evidence="1">The sequence shown here is derived from an EMBL/GenBank/DDBJ whole genome shotgun (WGS) entry which is preliminary data.</text>
</comment>
<gene>
    <name evidence="1" type="ORF">ACFQBM_17150</name>
</gene>
<proteinExistence type="predicted"/>
<evidence type="ECO:0000313" key="2">
    <source>
        <dbReference type="Proteomes" id="UP001596425"/>
    </source>
</evidence>
<evidence type="ECO:0000313" key="1">
    <source>
        <dbReference type="EMBL" id="MFC6635019.1"/>
    </source>
</evidence>
<dbReference type="Gene3D" id="1.25.40.20">
    <property type="entry name" value="Ankyrin repeat-containing domain"/>
    <property type="match status" value="1"/>
</dbReference>
<organism evidence="1 2">
    <name type="scientific">Microbulbifer taiwanensis</name>
    <dbReference type="NCBI Taxonomy" id="986746"/>
    <lineage>
        <taxon>Bacteria</taxon>
        <taxon>Pseudomonadati</taxon>
        <taxon>Pseudomonadota</taxon>
        <taxon>Gammaproteobacteria</taxon>
        <taxon>Cellvibrionales</taxon>
        <taxon>Microbulbiferaceae</taxon>
        <taxon>Microbulbifer</taxon>
    </lineage>
</organism>
<dbReference type="Proteomes" id="UP001596425">
    <property type="component" value="Unassembled WGS sequence"/>
</dbReference>